<evidence type="ECO:0000313" key="5">
    <source>
        <dbReference type="Proteomes" id="UP000655759"/>
    </source>
</evidence>
<organism evidence="4 5">
    <name type="scientific">Candidatus Nitrosotenuis uzonensis</name>
    <dbReference type="NCBI Taxonomy" id="1407055"/>
    <lineage>
        <taxon>Archaea</taxon>
        <taxon>Nitrososphaerota</taxon>
        <taxon>Candidatus Nitrosotenuis</taxon>
    </lineage>
</organism>
<dbReference type="RefSeq" id="WP_205100219.1">
    <property type="nucleotide sequence ID" value="NZ_CAJNAQ010000005.1"/>
</dbReference>
<reference evidence="4" key="1">
    <citation type="submission" date="2021-02" db="EMBL/GenBank/DDBJ databases">
        <authorList>
            <person name="Han P."/>
        </authorList>
    </citation>
    <scope>NUCLEOTIDE SEQUENCE</scope>
    <source>
        <strain evidence="4">Candidatus Nitrosotenuis uzonensis 5A</strain>
    </source>
</reference>
<name>A0A812F3D4_9ARCH</name>
<evidence type="ECO:0000313" key="4">
    <source>
        <dbReference type="EMBL" id="CAE6500056.1"/>
    </source>
</evidence>
<keyword evidence="1 2" id="KW-0129">CBS domain</keyword>
<dbReference type="Gene3D" id="3.10.580.10">
    <property type="entry name" value="CBS-domain"/>
    <property type="match status" value="1"/>
</dbReference>
<dbReference type="InterPro" id="IPR046342">
    <property type="entry name" value="CBS_dom_sf"/>
</dbReference>
<comment type="caution">
    <text evidence="4">The sequence shown here is derived from an EMBL/GenBank/DDBJ whole genome shotgun (WGS) entry which is preliminary data.</text>
</comment>
<dbReference type="InterPro" id="IPR051257">
    <property type="entry name" value="Diverse_CBS-Domain"/>
</dbReference>
<dbReference type="InterPro" id="IPR000644">
    <property type="entry name" value="CBS_dom"/>
</dbReference>
<dbReference type="SMART" id="SM00116">
    <property type="entry name" value="CBS"/>
    <property type="match status" value="2"/>
</dbReference>
<gene>
    <name evidence="4" type="ORF">NUZ5A_50972</name>
</gene>
<dbReference type="PROSITE" id="PS51371">
    <property type="entry name" value="CBS"/>
    <property type="match status" value="2"/>
</dbReference>
<dbReference type="PANTHER" id="PTHR43080:SF2">
    <property type="entry name" value="CBS DOMAIN-CONTAINING PROTEIN"/>
    <property type="match status" value="1"/>
</dbReference>
<dbReference type="EMBL" id="CAJNAQ010000005">
    <property type="protein sequence ID" value="CAE6500056.1"/>
    <property type="molecule type" value="Genomic_DNA"/>
</dbReference>
<dbReference type="PANTHER" id="PTHR43080">
    <property type="entry name" value="CBS DOMAIN-CONTAINING PROTEIN CBSX3, MITOCHONDRIAL"/>
    <property type="match status" value="1"/>
</dbReference>
<evidence type="ECO:0000259" key="3">
    <source>
        <dbReference type="PROSITE" id="PS51371"/>
    </source>
</evidence>
<dbReference type="SUPFAM" id="SSF54631">
    <property type="entry name" value="CBS-domain pair"/>
    <property type="match status" value="1"/>
</dbReference>
<protein>
    <submittedName>
        <fullName evidence="4">Putative signal transduction protein</fullName>
    </submittedName>
</protein>
<evidence type="ECO:0000256" key="1">
    <source>
        <dbReference type="ARBA" id="ARBA00023122"/>
    </source>
</evidence>
<dbReference type="Pfam" id="PF00571">
    <property type="entry name" value="CBS"/>
    <property type="match status" value="2"/>
</dbReference>
<sequence>MGYVRDIMNKHVVTISKEKSCLEASRLLQEKDISFLVVVEQNNPVGIITEADFVRKLVAQDKKPSELKVADIMSPKYRWVEPTTTIEDAVQKMLNNNIRRLIVLEEGKLAGVITQTDLAAYLRSKLLIDETIRGIGSED</sequence>
<dbReference type="Proteomes" id="UP000655759">
    <property type="component" value="Unassembled WGS sequence"/>
</dbReference>
<dbReference type="AlphaFoldDB" id="A0A812F3D4"/>
<feature type="domain" description="CBS" evidence="3">
    <location>
        <begin position="8"/>
        <end position="65"/>
    </location>
</feature>
<accession>A0A812F3D4</accession>
<proteinExistence type="predicted"/>
<feature type="domain" description="CBS" evidence="3">
    <location>
        <begin position="73"/>
        <end position="130"/>
    </location>
</feature>
<evidence type="ECO:0000256" key="2">
    <source>
        <dbReference type="PROSITE-ProRule" id="PRU00703"/>
    </source>
</evidence>